<protein>
    <submittedName>
        <fullName evidence="2">Uncharacterized protein</fullName>
    </submittedName>
</protein>
<comment type="caution">
    <text evidence="2">The sequence shown here is derived from an EMBL/GenBank/DDBJ whole genome shotgun (WGS) entry which is preliminary data.</text>
</comment>
<keyword evidence="1" id="KW-0732">Signal</keyword>
<accession>A0AAW1U2F5</accession>
<proteinExistence type="predicted"/>
<dbReference type="EMBL" id="JARQZJ010000031">
    <property type="protein sequence ID" value="KAK9874096.1"/>
    <property type="molecule type" value="Genomic_DNA"/>
</dbReference>
<reference evidence="2 3" key="1">
    <citation type="submission" date="2023-03" db="EMBL/GenBank/DDBJ databases">
        <title>Genome insight into feeding habits of ladybird beetles.</title>
        <authorList>
            <person name="Li H.-S."/>
            <person name="Huang Y.-H."/>
            <person name="Pang H."/>
        </authorList>
    </citation>
    <scope>NUCLEOTIDE SEQUENCE [LARGE SCALE GENOMIC DNA]</scope>
    <source>
        <strain evidence="2">SYSU_2023b</strain>
        <tissue evidence="2">Whole body</tissue>
    </source>
</reference>
<evidence type="ECO:0000256" key="1">
    <source>
        <dbReference type="SAM" id="SignalP"/>
    </source>
</evidence>
<feature type="chain" id="PRO_5043934784" evidence="1">
    <location>
        <begin position="21"/>
        <end position="113"/>
    </location>
</feature>
<feature type="signal peptide" evidence="1">
    <location>
        <begin position="1"/>
        <end position="20"/>
    </location>
</feature>
<organism evidence="2 3">
    <name type="scientific">Henosepilachna vigintioctopunctata</name>
    <dbReference type="NCBI Taxonomy" id="420089"/>
    <lineage>
        <taxon>Eukaryota</taxon>
        <taxon>Metazoa</taxon>
        <taxon>Ecdysozoa</taxon>
        <taxon>Arthropoda</taxon>
        <taxon>Hexapoda</taxon>
        <taxon>Insecta</taxon>
        <taxon>Pterygota</taxon>
        <taxon>Neoptera</taxon>
        <taxon>Endopterygota</taxon>
        <taxon>Coleoptera</taxon>
        <taxon>Polyphaga</taxon>
        <taxon>Cucujiformia</taxon>
        <taxon>Coccinelloidea</taxon>
        <taxon>Coccinellidae</taxon>
        <taxon>Epilachninae</taxon>
        <taxon>Epilachnini</taxon>
        <taxon>Henosepilachna</taxon>
    </lineage>
</organism>
<evidence type="ECO:0000313" key="2">
    <source>
        <dbReference type="EMBL" id="KAK9874096.1"/>
    </source>
</evidence>
<keyword evidence="3" id="KW-1185">Reference proteome</keyword>
<name>A0AAW1U2F5_9CUCU</name>
<dbReference type="AlphaFoldDB" id="A0AAW1U2F5"/>
<dbReference type="Proteomes" id="UP001431783">
    <property type="component" value="Unassembled WGS sequence"/>
</dbReference>
<gene>
    <name evidence="2" type="ORF">WA026_002450</name>
</gene>
<sequence length="113" mass="12655">MVSVKGCIFLCLVMLSLVRAFPNPNLNNTGNVRFARRINIPALGIGPDCRGCPQRFCDDDPAIIHGYCCGCARFFGEPHRQDNLPIQCSTRIECPLNGYGLCEDYEYMMHCCC</sequence>
<evidence type="ECO:0000313" key="3">
    <source>
        <dbReference type="Proteomes" id="UP001431783"/>
    </source>
</evidence>